<keyword evidence="1" id="KW-0175">Coiled coil</keyword>
<feature type="region of interest" description="Disordered" evidence="2">
    <location>
        <begin position="1"/>
        <end position="33"/>
    </location>
</feature>
<evidence type="ECO:0000256" key="1">
    <source>
        <dbReference type="SAM" id="Coils"/>
    </source>
</evidence>
<accession>A0ABQ9XB82</accession>
<dbReference type="Proteomes" id="UP001281761">
    <property type="component" value="Unassembled WGS sequence"/>
</dbReference>
<organism evidence="3 4">
    <name type="scientific">Blattamonas nauphoetae</name>
    <dbReference type="NCBI Taxonomy" id="2049346"/>
    <lineage>
        <taxon>Eukaryota</taxon>
        <taxon>Metamonada</taxon>
        <taxon>Preaxostyla</taxon>
        <taxon>Oxymonadida</taxon>
        <taxon>Blattamonas</taxon>
    </lineage>
</organism>
<evidence type="ECO:0000313" key="4">
    <source>
        <dbReference type="Proteomes" id="UP001281761"/>
    </source>
</evidence>
<evidence type="ECO:0000313" key="3">
    <source>
        <dbReference type="EMBL" id="KAK2948590.1"/>
    </source>
</evidence>
<reference evidence="3 4" key="1">
    <citation type="journal article" date="2022" name="bioRxiv">
        <title>Genomics of Preaxostyla Flagellates Illuminates Evolutionary Transitions and the Path Towards Mitochondrial Loss.</title>
        <authorList>
            <person name="Novak L.V.F."/>
            <person name="Treitli S.C."/>
            <person name="Pyrih J."/>
            <person name="Halakuc P."/>
            <person name="Pipaliya S.V."/>
            <person name="Vacek V."/>
            <person name="Brzon O."/>
            <person name="Soukal P."/>
            <person name="Eme L."/>
            <person name="Dacks J.B."/>
            <person name="Karnkowska A."/>
            <person name="Elias M."/>
            <person name="Hampl V."/>
        </authorList>
    </citation>
    <scope>NUCLEOTIDE SEQUENCE [LARGE SCALE GENOMIC DNA]</scope>
    <source>
        <strain evidence="3">NAU3</strain>
        <tissue evidence="3">Gut</tissue>
    </source>
</reference>
<feature type="coiled-coil region" evidence="1">
    <location>
        <begin position="267"/>
        <end position="350"/>
    </location>
</feature>
<gene>
    <name evidence="3" type="ORF">BLNAU_16489</name>
</gene>
<proteinExistence type="predicted"/>
<sequence length="530" mass="58817">MEGSSDVVSDLFATDSAPTMASPATDRNDSPKLSRSELKALRPLAQHQDTLMLPSLDEVMAFIRSGQEVASSPNPFSSLALSPTTRFKSTIAACCGTFSESSAFLLCDLCGEGQAGLDELSRVGRSSTIVPMTIIPPHSIPQNHPTMESVLEWLSDSSVHPRNKVNSFQWFHIPTFLTTHIPSQPTKQNNELLSQLLQRMMTILDECFDCHTPIANKRLLHSSLSQLSQSPSLDPKIKRGAGKCLVSLEIVEEGAFVVIPTEDFDKSETTQTTLSNLQKQHDELQAKLSESEGNVARLEKEKKTHLSSIQSLQKEKEQLRSELASKTQKLEENERVIEKQKQIIQQTKTEVSKKETIVASDIIVAFSPLHFRVSGSTVTRINSVGWAGCFTKPVSKGIHRLSIKTEAKYVMIGVFDALEYPKHLTSAVFHSPKAAMMHNDNGCLYSAYKSIALNTITRNGQEWSAEADLEKRTLHFFIDGVQQKHHFTNIPVPLVFAIDVYTRDVPIEITFWGELKKSSVTFQGTGHNLG</sequence>
<dbReference type="EMBL" id="JARBJD010000173">
    <property type="protein sequence ID" value="KAK2948590.1"/>
    <property type="molecule type" value="Genomic_DNA"/>
</dbReference>
<keyword evidence="4" id="KW-1185">Reference proteome</keyword>
<evidence type="ECO:0008006" key="5">
    <source>
        <dbReference type="Google" id="ProtNLM"/>
    </source>
</evidence>
<evidence type="ECO:0000256" key="2">
    <source>
        <dbReference type="SAM" id="MobiDB-lite"/>
    </source>
</evidence>
<comment type="caution">
    <text evidence="3">The sequence shown here is derived from an EMBL/GenBank/DDBJ whole genome shotgun (WGS) entry which is preliminary data.</text>
</comment>
<name>A0ABQ9XB82_9EUKA</name>
<dbReference type="Gene3D" id="1.10.287.1490">
    <property type="match status" value="1"/>
</dbReference>
<protein>
    <recommendedName>
        <fullName evidence="5">SPRY domain-containing protein</fullName>
    </recommendedName>
</protein>